<dbReference type="STRING" id="1450539.A0A318Z0U8"/>
<protein>
    <submittedName>
        <fullName evidence="1">Uncharacterized protein</fullName>
    </submittedName>
</protein>
<dbReference type="Proteomes" id="UP000248349">
    <property type="component" value="Unassembled WGS sequence"/>
</dbReference>
<dbReference type="GeneID" id="37072610"/>
<reference evidence="1 2" key="1">
    <citation type="submission" date="2016-12" db="EMBL/GenBank/DDBJ databases">
        <title>The genomes of Aspergillus section Nigri reveals drivers in fungal speciation.</title>
        <authorList>
            <consortium name="DOE Joint Genome Institute"/>
            <person name="Vesth T.C."/>
            <person name="Nybo J."/>
            <person name="Theobald S."/>
            <person name="Brandl J."/>
            <person name="Frisvad J.C."/>
            <person name="Nielsen K.F."/>
            <person name="Lyhne E.K."/>
            <person name="Kogle M.E."/>
            <person name="Kuo A."/>
            <person name="Riley R."/>
            <person name="Clum A."/>
            <person name="Nolan M."/>
            <person name="Lipzen A."/>
            <person name="Salamov A."/>
            <person name="Henrissat B."/>
            <person name="Wiebenga A."/>
            <person name="De Vries R.P."/>
            <person name="Grigoriev I.V."/>
            <person name="Mortensen U.H."/>
            <person name="Andersen M.R."/>
            <person name="Baker S.E."/>
        </authorList>
    </citation>
    <scope>NUCLEOTIDE SEQUENCE [LARGE SCALE GENOMIC DNA]</scope>
    <source>
        <strain evidence="1 2">JOP 1030-1</strain>
    </source>
</reference>
<evidence type="ECO:0000313" key="2">
    <source>
        <dbReference type="Proteomes" id="UP000248349"/>
    </source>
</evidence>
<feature type="non-terminal residue" evidence="1">
    <location>
        <position position="322"/>
    </location>
</feature>
<feature type="non-terminal residue" evidence="1">
    <location>
        <position position="1"/>
    </location>
</feature>
<dbReference type="EMBL" id="KZ821281">
    <property type="protein sequence ID" value="PYH40616.1"/>
    <property type="molecule type" value="Genomic_DNA"/>
</dbReference>
<sequence length="322" mass="37534">ESNNRDDTGSVSSDESIDLDDLEERVVPGLVSRPGWNILDYHLYLLSNERGRDEHARRNSMYIFDGTECTIRSYEELFDHEVLAPFNVGDDPQVVFNILPIIKRDASQCHAGYILGYNHVKKTLYARYFDWIPHIEDLEFVWEDGCNIYEVSIHGLLDLLNECFVQEKFFPGQGILSMSPNRGSSRKSQKFDDPGMELVMTALFCQWIRDAADPLFGPAYLRIGDLKEQAAFYEQQCRLMLQRASARAWFYIRDGYVPEDLARNLELNAWTNDLYTYCDSMYAESRIDWPAPSLRTAHEIRQRYIRTQRAETSADARFQRLF</sequence>
<proteinExistence type="predicted"/>
<dbReference type="AlphaFoldDB" id="A0A318Z0U8"/>
<gene>
    <name evidence="1" type="ORF">BP01DRAFT_270066</name>
</gene>
<name>A0A318Z0U8_9EURO</name>
<dbReference type="OrthoDB" id="4363600at2759"/>
<evidence type="ECO:0000313" key="1">
    <source>
        <dbReference type="EMBL" id="PYH40616.1"/>
    </source>
</evidence>
<keyword evidence="2" id="KW-1185">Reference proteome</keyword>
<accession>A0A318Z0U8</accession>
<dbReference type="RefSeq" id="XP_025426598.1">
    <property type="nucleotide sequence ID" value="XM_025571382.1"/>
</dbReference>
<organism evidence="1 2">
    <name type="scientific">Aspergillus saccharolyticus JOP 1030-1</name>
    <dbReference type="NCBI Taxonomy" id="1450539"/>
    <lineage>
        <taxon>Eukaryota</taxon>
        <taxon>Fungi</taxon>
        <taxon>Dikarya</taxon>
        <taxon>Ascomycota</taxon>
        <taxon>Pezizomycotina</taxon>
        <taxon>Eurotiomycetes</taxon>
        <taxon>Eurotiomycetidae</taxon>
        <taxon>Eurotiales</taxon>
        <taxon>Aspergillaceae</taxon>
        <taxon>Aspergillus</taxon>
        <taxon>Aspergillus subgen. Circumdati</taxon>
    </lineage>
</organism>